<sequence>MQASRPWAGQSLPRTSTGRSSLVEPLPHHISCDALHVNFRADPARVANFLPPGLEPLEGGDGWVMIAEMAKVSTSNLDQMWQDPARSTYNECVLGFYCRFGDRIGRYSALVWVDRDWSLGMGAIFGWGKRLASVDRTRLQTTNPALVTPPRQLGGTVMRYGSTILRMSVTFEGEGEAIAALPGHGGSSFLYRYIASPGPEIPEVEQLMELSFNNVKMSDIRSGTGSLEFFDAPNEELSLLGEVEVTGGFSYQRGWTTDRTAKLLHDYTENAPQA</sequence>
<dbReference type="OrthoDB" id="1950454at2"/>
<dbReference type="AlphaFoldDB" id="A0A561R7L4"/>
<evidence type="ECO:0000313" key="2">
    <source>
        <dbReference type="EMBL" id="TWF58588.1"/>
    </source>
</evidence>
<dbReference type="EMBL" id="VIWP01000001">
    <property type="protein sequence ID" value="TWF58588.1"/>
    <property type="molecule type" value="Genomic_DNA"/>
</dbReference>
<gene>
    <name evidence="2" type="ORF">FHW37_101392</name>
</gene>
<keyword evidence="3" id="KW-1185">Reference proteome</keyword>
<organism evidence="2 3">
    <name type="scientific">Neorhizobium alkalisoli</name>
    <dbReference type="NCBI Taxonomy" id="528178"/>
    <lineage>
        <taxon>Bacteria</taxon>
        <taxon>Pseudomonadati</taxon>
        <taxon>Pseudomonadota</taxon>
        <taxon>Alphaproteobacteria</taxon>
        <taxon>Hyphomicrobiales</taxon>
        <taxon>Rhizobiaceae</taxon>
        <taxon>Rhizobium/Agrobacterium group</taxon>
        <taxon>Neorhizobium</taxon>
    </lineage>
</organism>
<feature type="region of interest" description="Disordered" evidence="1">
    <location>
        <begin position="1"/>
        <end position="20"/>
    </location>
</feature>
<evidence type="ECO:0000256" key="1">
    <source>
        <dbReference type="SAM" id="MobiDB-lite"/>
    </source>
</evidence>
<dbReference type="RefSeq" id="WP_145631850.1">
    <property type="nucleotide sequence ID" value="NZ_VIWP01000001.1"/>
</dbReference>
<dbReference type="Pfam" id="PF06314">
    <property type="entry name" value="ADC"/>
    <property type="match status" value="1"/>
</dbReference>
<evidence type="ECO:0000313" key="3">
    <source>
        <dbReference type="Proteomes" id="UP000320653"/>
    </source>
</evidence>
<name>A0A561R7L4_9HYPH</name>
<accession>A0A561R7L4</accession>
<dbReference type="GO" id="GO:0016829">
    <property type="term" value="F:lyase activity"/>
    <property type="evidence" value="ECO:0007669"/>
    <property type="project" value="InterPro"/>
</dbReference>
<proteinExistence type="predicted"/>
<comment type="caution">
    <text evidence="2">The sequence shown here is derived from an EMBL/GenBank/DDBJ whole genome shotgun (WGS) entry which is preliminary data.</text>
</comment>
<dbReference type="Gene3D" id="2.40.400.10">
    <property type="entry name" value="Acetoacetate decarboxylase-like"/>
    <property type="match status" value="1"/>
</dbReference>
<protein>
    <submittedName>
        <fullName evidence="2">Acetoacetate decarboxylase</fullName>
    </submittedName>
</protein>
<dbReference type="InterPro" id="IPR023375">
    <property type="entry name" value="ADC_dom_sf"/>
</dbReference>
<dbReference type="InterPro" id="IPR010451">
    <property type="entry name" value="Acetoacetate_decarboxylase"/>
</dbReference>
<reference evidence="2 3" key="1">
    <citation type="submission" date="2019-06" db="EMBL/GenBank/DDBJ databases">
        <title>Sorghum-associated microbial communities from plants grown in Nebraska, USA.</title>
        <authorList>
            <person name="Schachtman D."/>
        </authorList>
    </citation>
    <scope>NUCLEOTIDE SEQUENCE [LARGE SCALE GENOMIC DNA]</scope>
    <source>
        <strain evidence="2 3">1225</strain>
    </source>
</reference>
<dbReference type="Proteomes" id="UP000320653">
    <property type="component" value="Unassembled WGS sequence"/>
</dbReference>
<dbReference type="SUPFAM" id="SSF160104">
    <property type="entry name" value="Acetoacetate decarboxylase-like"/>
    <property type="match status" value="1"/>
</dbReference>